<keyword evidence="1" id="KW-0732">Signal</keyword>
<comment type="caution">
    <text evidence="2">The sequence shown here is derived from an EMBL/GenBank/DDBJ whole genome shotgun (WGS) entry which is preliminary data.</text>
</comment>
<accession>A0A0F4YQZ6</accession>
<proteinExistence type="predicted"/>
<feature type="signal peptide" evidence="1">
    <location>
        <begin position="1"/>
        <end position="18"/>
    </location>
</feature>
<sequence>MRFSIALVSLSLSALALAGSSNYLNLFDNPSCAGEPYGEYGIYHSDECHTGQPELNRVQSVNTVLIENGCYTQLYWHWRHGQLARPEYLHQCEFAKRQCVILAVFYAQELPVERVKRDSFFVFPQDPLSMDSYDPVKGLFARD</sequence>
<evidence type="ECO:0000313" key="3">
    <source>
        <dbReference type="Proteomes" id="UP000053958"/>
    </source>
</evidence>
<evidence type="ECO:0000256" key="1">
    <source>
        <dbReference type="SAM" id="SignalP"/>
    </source>
</evidence>
<reference evidence="2 3" key="1">
    <citation type="submission" date="2015-04" db="EMBL/GenBank/DDBJ databases">
        <authorList>
            <person name="Heijne W.H."/>
            <person name="Fedorova N.D."/>
            <person name="Nierman W.C."/>
            <person name="Vollebregt A.W."/>
            <person name="Zhao Z."/>
            <person name="Wu L."/>
            <person name="Kumar M."/>
            <person name="Stam H."/>
            <person name="van den Berg M.A."/>
            <person name="Pel H.J."/>
        </authorList>
    </citation>
    <scope>NUCLEOTIDE SEQUENCE [LARGE SCALE GENOMIC DNA]</scope>
    <source>
        <strain evidence="2 3">CBS 393.64</strain>
    </source>
</reference>
<name>A0A0F4YQZ6_RASE3</name>
<protein>
    <submittedName>
        <fullName evidence="2">Uncharacterized protein</fullName>
    </submittedName>
</protein>
<dbReference type="GeneID" id="25318064"/>
<dbReference type="EMBL" id="LASV01000276">
    <property type="protein sequence ID" value="KKA20261.1"/>
    <property type="molecule type" value="Genomic_DNA"/>
</dbReference>
<keyword evidence="3" id="KW-1185">Reference proteome</keyword>
<dbReference type="AlphaFoldDB" id="A0A0F4YQZ6"/>
<organism evidence="2 3">
    <name type="scientific">Rasamsonia emersonii (strain ATCC 16479 / CBS 393.64 / IMI 116815)</name>
    <dbReference type="NCBI Taxonomy" id="1408163"/>
    <lineage>
        <taxon>Eukaryota</taxon>
        <taxon>Fungi</taxon>
        <taxon>Dikarya</taxon>
        <taxon>Ascomycota</taxon>
        <taxon>Pezizomycotina</taxon>
        <taxon>Eurotiomycetes</taxon>
        <taxon>Eurotiomycetidae</taxon>
        <taxon>Eurotiales</taxon>
        <taxon>Trichocomaceae</taxon>
        <taxon>Rasamsonia</taxon>
    </lineage>
</organism>
<dbReference type="RefSeq" id="XP_013326873.1">
    <property type="nucleotide sequence ID" value="XM_013471419.1"/>
</dbReference>
<evidence type="ECO:0000313" key="2">
    <source>
        <dbReference type="EMBL" id="KKA20261.1"/>
    </source>
</evidence>
<gene>
    <name evidence="2" type="ORF">T310_5724</name>
</gene>
<feature type="chain" id="PRO_5002481841" evidence="1">
    <location>
        <begin position="19"/>
        <end position="143"/>
    </location>
</feature>
<dbReference type="Proteomes" id="UP000053958">
    <property type="component" value="Unassembled WGS sequence"/>
</dbReference>